<proteinExistence type="predicted"/>
<dbReference type="Proteomes" id="UP001355056">
    <property type="component" value="Unassembled WGS sequence"/>
</dbReference>
<evidence type="ECO:0000313" key="3">
    <source>
        <dbReference type="Proteomes" id="UP001355056"/>
    </source>
</evidence>
<evidence type="ECO:0000313" key="2">
    <source>
        <dbReference type="EMBL" id="MEG3183832.1"/>
    </source>
</evidence>
<evidence type="ECO:0008006" key="4">
    <source>
        <dbReference type="Google" id="ProtNLM"/>
    </source>
</evidence>
<reference evidence="2 3" key="1">
    <citation type="journal article" date="2016" name="Int. J. Syst. Evol. Microbiol.">
        <title>Lysobacter erysipheiresistens sp. nov., an antagonist of powdery mildew, isolated from tobacco-cultivated soil.</title>
        <authorList>
            <person name="Xie B."/>
            <person name="Li T."/>
            <person name="Lin X."/>
            <person name="Wang C.J."/>
            <person name="Chen Y.J."/>
            <person name="Liu W.J."/>
            <person name="Zhao Z.W."/>
        </authorList>
    </citation>
    <scope>NUCLEOTIDE SEQUENCE [LARGE SCALE GENOMIC DNA]</scope>
    <source>
        <strain evidence="2 3">RS-LYSO-3</strain>
    </source>
</reference>
<organism evidence="2 3">
    <name type="scientific">Novilysobacter erysipheiresistens</name>
    <dbReference type="NCBI Taxonomy" id="1749332"/>
    <lineage>
        <taxon>Bacteria</taxon>
        <taxon>Pseudomonadati</taxon>
        <taxon>Pseudomonadota</taxon>
        <taxon>Gammaproteobacteria</taxon>
        <taxon>Lysobacterales</taxon>
        <taxon>Lysobacteraceae</taxon>
        <taxon>Novilysobacter</taxon>
    </lineage>
</organism>
<gene>
    <name evidence="2" type="ORF">SNE34_07400</name>
</gene>
<keyword evidence="1" id="KW-0732">Signal</keyword>
<dbReference type="EMBL" id="JAXGFP010000003">
    <property type="protein sequence ID" value="MEG3183832.1"/>
    <property type="molecule type" value="Genomic_DNA"/>
</dbReference>
<accession>A0ABU7YY22</accession>
<dbReference type="RefSeq" id="WP_332616177.1">
    <property type="nucleotide sequence ID" value="NZ_JAXGFP010000003.1"/>
</dbReference>
<feature type="signal peptide" evidence="1">
    <location>
        <begin position="1"/>
        <end position="22"/>
    </location>
</feature>
<evidence type="ECO:0000256" key="1">
    <source>
        <dbReference type="SAM" id="SignalP"/>
    </source>
</evidence>
<protein>
    <recommendedName>
        <fullName evidence="4">Adhesin</fullName>
    </recommendedName>
</protein>
<keyword evidence="3" id="KW-1185">Reference proteome</keyword>
<name>A0ABU7YY22_9GAMM</name>
<sequence length="219" mass="21197">MTAMSLRLLLLAPLALSAPAIAQQGPVPSSLTEAAPADAASISDDAGRDLGGRAAINLAAGSGNAQANLAAIALSAGGLGMTTLQIQQDLPMSPEQVAELRQRDASARIGGHAFAGSAGLLSINQVAGSGNAQLNVFALGNAGAAIATSGPTGLDDAALAAVAGSNPTEGAEAPRGLRQVEIADGAFHGSQGVVQVNQTAGVGNVSANAIVLQLPGGTP</sequence>
<comment type="caution">
    <text evidence="2">The sequence shown here is derived from an EMBL/GenBank/DDBJ whole genome shotgun (WGS) entry which is preliminary data.</text>
</comment>
<feature type="chain" id="PRO_5046669646" description="Adhesin" evidence="1">
    <location>
        <begin position="23"/>
        <end position="219"/>
    </location>
</feature>